<keyword evidence="3" id="KW-1185">Reference proteome</keyword>
<accession>A0ABT5QWJ6</accession>
<dbReference type="Pfam" id="PF05523">
    <property type="entry name" value="FdtA"/>
    <property type="match status" value="1"/>
</dbReference>
<gene>
    <name evidence="2" type="ORF">LRP50_04515</name>
</gene>
<dbReference type="RefSeq" id="WP_274163305.1">
    <property type="nucleotide sequence ID" value="NZ_JAJUBC010000004.1"/>
</dbReference>
<dbReference type="Proteomes" id="UP001149400">
    <property type="component" value="Unassembled WGS sequence"/>
</dbReference>
<protein>
    <submittedName>
        <fullName evidence="2">FdtA/QdtA family cupin domain-containing protein</fullName>
    </submittedName>
</protein>
<dbReference type="CDD" id="cd20292">
    <property type="entry name" value="cupin_QdtA-like"/>
    <property type="match status" value="1"/>
</dbReference>
<dbReference type="Gene3D" id="2.60.120.10">
    <property type="entry name" value="Jelly Rolls"/>
    <property type="match status" value="1"/>
</dbReference>
<dbReference type="SUPFAM" id="SSF51182">
    <property type="entry name" value="RmlC-like cupins"/>
    <property type="match status" value="1"/>
</dbReference>
<feature type="domain" description="Sugar 3,4-ketoisomerase QdtA cupin" evidence="1">
    <location>
        <begin position="4"/>
        <end position="131"/>
    </location>
</feature>
<comment type="caution">
    <text evidence="2">The sequence shown here is derived from an EMBL/GenBank/DDBJ whole genome shotgun (WGS) entry which is preliminary data.</text>
</comment>
<name>A0ABT5QWJ6_9GAMM</name>
<evidence type="ECO:0000259" key="1">
    <source>
        <dbReference type="Pfam" id="PF05523"/>
    </source>
</evidence>
<dbReference type="EMBL" id="JAJUBC010000004">
    <property type="protein sequence ID" value="MDD1792388.1"/>
    <property type="molecule type" value="Genomic_DNA"/>
</dbReference>
<dbReference type="InterPro" id="IPR014710">
    <property type="entry name" value="RmlC-like_jellyroll"/>
</dbReference>
<evidence type="ECO:0000313" key="3">
    <source>
        <dbReference type="Proteomes" id="UP001149400"/>
    </source>
</evidence>
<dbReference type="InterPro" id="IPR008894">
    <property type="entry name" value="QdtA_cupin_dom"/>
</dbReference>
<organism evidence="2 3">
    <name type="scientific">Enterovibrio gelatinilyticus</name>
    <dbReference type="NCBI Taxonomy" id="2899819"/>
    <lineage>
        <taxon>Bacteria</taxon>
        <taxon>Pseudomonadati</taxon>
        <taxon>Pseudomonadota</taxon>
        <taxon>Gammaproteobacteria</taxon>
        <taxon>Vibrionales</taxon>
        <taxon>Vibrionaceae</taxon>
        <taxon>Enterovibrio</taxon>
    </lineage>
</organism>
<sequence>MSFVNIIKFKTLGDERGQLVSLESNGNIPFEIKRTYYIYDTSPGVPRGYHAHFTLRQTAVCLKGSCVVLMDNGIEKVEVTLDSPTKGLMIEPMQWHEMYDFTNDCILMVLASDNYDELDYIRDYDDFVGAVKNDDT</sequence>
<proteinExistence type="predicted"/>
<evidence type="ECO:0000313" key="2">
    <source>
        <dbReference type="EMBL" id="MDD1792388.1"/>
    </source>
</evidence>
<reference evidence="2" key="1">
    <citation type="submission" date="2021-12" db="EMBL/GenBank/DDBJ databases">
        <title>Enterovibrio ZSDZ35 sp. nov. and Enterovibrio ZSDZ42 sp. nov., isolated from coastal seawater in Qingdao.</title>
        <authorList>
            <person name="Zhang P."/>
        </authorList>
    </citation>
    <scope>NUCLEOTIDE SEQUENCE</scope>
    <source>
        <strain evidence="2">ZSDZ42</strain>
    </source>
</reference>
<dbReference type="InterPro" id="IPR011051">
    <property type="entry name" value="RmlC_Cupin_sf"/>
</dbReference>